<dbReference type="EMBL" id="CADCUX010000319">
    <property type="protein sequence ID" value="CAA9411918.1"/>
    <property type="molecule type" value="Genomic_DNA"/>
</dbReference>
<feature type="compositionally biased region" description="Basic and acidic residues" evidence="1">
    <location>
        <begin position="62"/>
        <end position="81"/>
    </location>
</feature>
<evidence type="ECO:0000313" key="2">
    <source>
        <dbReference type="EMBL" id="CAA9411918.1"/>
    </source>
</evidence>
<feature type="compositionally biased region" description="Basic and acidic residues" evidence="1">
    <location>
        <begin position="35"/>
        <end position="53"/>
    </location>
</feature>
<name>A0A6J4PCD4_9BURK</name>
<reference evidence="2" key="1">
    <citation type="submission" date="2020-02" db="EMBL/GenBank/DDBJ databases">
        <authorList>
            <person name="Meier V. D."/>
        </authorList>
    </citation>
    <scope>NUCLEOTIDE SEQUENCE</scope>
    <source>
        <strain evidence="2">AVDCRST_MAG51</strain>
    </source>
</reference>
<feature type="region of interest" description="Disordered" evidence="1">
    <location>
        <begin position="35"/>
        <end position="88"/>
    </location>
</feature>
<proteinExistence type="predicted"/>
<evidence type="ECO:0000256" key="1">
    <source>
        <dbReference type="SAM" id="MobiDB-lite"/>
    </source>
</evidence>
<sequence>DCRPARLSDCAPLQRRLVERPRACEVVCAVHRRSATAEDRRDGGEPLVLDRHRAGAAVLPGDARRREDFGGPSHPARDGQGDRPALAPAGRLRLLRHCRLLRRHLRGRGCIPHPPPQDAQTVG</sequence>
<protein>
    <submittedName>
        <fullName evidence="2">Uncharacterized protein</fullName>
    </submittedName>
</protein>
<organism evidence="2">
    <name type="scientific">uncultured Ramlibacter sp</name>
    <dbReference type="NCBI Taxonomy" id="260755"/>
    <lineage>
        <taxon>Bacteria</taxon>
        <taxon>Pseudomonadati</taxon>
        <taxon>Pseudomonadota</taxon>
        <taxon>Betaproteobacteria</taxon>
        <taxon>Burkholderiales</taxon>
        <taxon>Comamonadaceae</taxon>
        <taxon>Ramlibacter</taxon>
        <taxon>environmental samples</taxon>
    </lineage>
</organism>
<dbReference type="AlphaFoldDB" id="A0A6J4PCD4"/>
<gene>
    <name evidence="2" type="ORF">AVDCRST_MAG51-1470</name>
</gene>
<feature type="non-terminal residue" evidence="2">
    <location>
        <position position="1"/>
    </location>
</feature>
<accession>A0A6J4PCD4</accession>
<feature type="non-terminal residue" evidence="2">
    <location>
        <position position="123"/>
    </location>
</feature>